<dbReference type="Gene3D" id="1.10.1330.10">
    <property type="entry name" value="Dockerin domain"/>
    <property type="match status" value="1"/>
</dbReference>
<dbReference type="AlphaFoldDB" id="A0A4U7JJ43"/>
<keyword evidence="12" id="KW-1185">Reference proteome</keyword>
<dbReference type="PANTHER" id="PTHR45713">
    <property type="entry name" value="FTP DOMAIN-CONTAINING PROTEIN"/>
    <property type="match status" value="1"/>
</dbReference>
<name>A0A4U7JJ43_9FIRM</name>
<feature type="chain" id="PRO_5038686987" description="cellulase" evidence="10">
    <location>
        <begin position="25"/>
        <end position="644"/>
    </location>
</feature>
<dbReference type="Pfam" id="PF00754">
    <property type="entry name" value="F5_F8_type_C"/>
    <property type="match status" value="1"/>
</dbReference>
<gene>
    <name evidence="11" type="ORF">EHE19_014405</name>
</gene>
<evidence type="ECO:0000256" key="2">
    <source>
        <dbReference type="ARBA" id="ARBA00012601"/>
    </source>
</evidence>
<keyword evidence="6" id="KW-0119">Carbohydrate metabolism</keyword>
<dbReference type="OrthoDB" id="220114at2"/>
<protein>
    <recommendedName>
        <fullName evidence="2">cellulase</fullName>
        <ecNumber evidence="2">3.2.1.4</ecNumber>
    </recommendedName>
</protein>
<dbReference type="Gene3D" id="2.60.120.260">
    <property type="entry name" value="Galactose-binding domain-like"/>
    <property type="match status" value="1"/>
</dbReference>
<dbReference type="Gene3D" id="3.20.20.80">
    <property type="entry name" value="Glycosidases"/>
    <property type="match status" value="1"/>
</dbReference>
<dbReference type="SUPFAM" id="SSF81296">
    <property type="entry name" value="E set domains"/>
    <property type="match status" value="1"/>
</dbReference>
<dbReference type="KEGG" id="rher:EHE19_014405"/>
<dbReference type="InterPro" id="IPR014756">
    <property type="entry name" value="Ig_E-set"/>
</dbReference>
<proteinExistence type="inferred from homology"/>
<dbReference type="SUPFAM" id="SSF63446">
    <property type="entry name" value="Type I dockerin domain"/>
    <property type="match status" value="1"/>
</dbReference>
<sequence>MKKLYFLLSALVLFFILTPLSNHASAETDSIYPGFRVKGRFLYDKAGEKVILYGINKMIIWMDKDGVPSFSEIAKTGANSVRIVWTTEGTAEELDTVIRNCRAEHMIPMVELHDATGEWHKLQYLVDYWVRPDILEVIKKHQEYLLINIGNEVGNDVSAATFTADYSKHVKTMRAAGIHVPLIIDASRYGQDIDILQSCGPDIIAADPDKNVMFSVHMWWPYMYGYTDQRVRDEIAQSVQMELPLIVGEFGHIWDETESGKIPYKVIIEECYKNEIGYLPWSWGPGNNPQTFLDMTTDGTFATLQGWGLEVCMTSPYSINKIAKRPASMLANLPPVLPEEPLPAGNLALNKPVKASSVESALYSGSNITDGDKGTRWASSVSDNNWVYVDLGKKTEINKLIIVWEAAYATQYKIQVSDDETTWTDLFTQYNGTGKTETISLNGSGRYLRIYCSQRYKYDWPFSIFEIGVYGPESELSASISPTVAVYDKNPANQAAPSIIINPKANTLIKITTGDYTLVPNIDYTLTDNTLTFTNKYMSSLPIGTAKFTLDFDGGVDPVFAVAIGDTTPVGSSNYSCGDYNKDGAVDALDFAHLKKLLMQGDPIDPADMYIYDLNLDNSIDALDFATLKMYLLGTITKLPYSSN</sequence>
<dbReference type="GO" id="GO:0030245">
    <property type="term" value="P:cellulose catabolic process"/>
    <property type="evidence" value="ECO:0007669"/>
    <property type="project" value="UniProtKB-KW"/>
</dbReference>
<keyword evidence="7 9" id="KW-0326">Glycosidase</keyword>
<dbReference type="InterPro" id="IPR013783">
    <property type="entry name" value="Ig-like_fold"/>
</dbReference>
<keyword evidence="4 9" id="KW-0378">Hydrolase</keyword>
<accession>A0A4U7JJ43</accession>
<evidence type="ECO:0000256" key="4">
    <source>
        <dbReference type="ARBA" id="ARBA00022801"/>
    </source>
</evidence>
<dbReference type="Pfam" id="PF00404">
    <property type="entry name" value="Dockerin_1"/>
    <property type="match status" value="1"/>
</dbReference>
<dbReference type="SUPFAM" id="SSF51445">
    <property type="entry name" value="(Trans)glycosidases"/>
    <property type="match status" value="1"/>
</dbReference>
<dbReference type="InterPro" id="IPR017853">
    <property type="entry name" value="GH"/>
</dbReference>
<dbReference type="PROSITE" id="PS50022">
    <property type="entry name" value="FA58C_3"/>
    <property type="match status" value="1"/>
</dbReference>
<feature type="signal peptide" evidence="10">
    <location>
        <begin position="1"/>
        <end position="24"/>
    </location>
</feature>
<comment type="similarity">
    <text evidence="9">Belongs to the glycosyl hydrolase 5 (cellulase A) family.</text>
</comment>
<evidence type="ECO:0000256" key="5">
    <source>
        <dbReference type="ARBA" id="ARBA00023001"/>
    </source>
</evidence>
<dbReference type="PROSITE" id="PS51766">
    <property type="entry name" value="DOCKERIN"/>
    <property type="match status" value="1"/>
</dbReference>
<dbReference type="EC" id="3.2.1.4" evidence="2"/>
<keyword evidence="5" id="KW-0136">Cellulose degradation</keyword>
<dbReference type="GO" id="GO:0008810">
    <property type="term" value="F:cellulase activity"/>
    <property type="evidence" value="ECO:0007669"/>
    <property type="project" value="UniProtKB-EC"/>
</dbReference>
<dbReference type="Proteomes" id="UP000306409">
    <property type="component" value="Chromosome"/>
</dbReference>
<dbReference type="InterPro" id="IPR001547">
    <property type="entry name" value="Glyco_hydro_5"/>
</dbReference>
<dbReference type="SUPFAM" id="SSF49785">
    <property type="entry name" value="Galactose-binding domain-like"/>
    <property type="match status" value="1"/>
</dbReference>
<comment type="catalytic activity">
    <reaction evidence="1">
        <text>Endohydrolysis of (1-&gt;4)-beta-D-glucosidic linkages in cellulose, lichenin and cereal beta-D-glucans.</text>
        <dbReference type="EC" id="3.2.1.4"/>
    </reaction>
</comment>
<keyword evidence="8" id="KW-0624">Polysaccharide degradation</keyword>
<dbReference type="EMBL" id="CP061336">
    <property type="protein sequence ID" value="QNU66064.1"/>
    <property type="molecule type" value="Genomic_DNA"/>
</dbReference>
<evidence type="ECO:0000313" key="12">
    <source>
        <dbReference type="Proteomes" id="UP000306409"/>
    </source>
</evidence>
<evidence type="ECO:0000256" key="6">
    <source>
        <dbReference type="ARBA" id="ARBA00023277"/>
    </source>
</evidence>
<dbReference type="InterPro" id="IPR002105">
    <property type="entry name" value="Dockerin_1_rpt"/>
</dbReference>
<evidence type="ECO:0000256" key="3">
    <source>
        <dbReference type="ARBA" id="ARBA00022729"/>
    </source>
</evidence>
<keyword evidence="3 10" id="KW-0732">Signal</keyword>
<evidence type="ECO:0000256" key="10">
    <source>
        <dbReference type="SAM" id="SignalP"/>
    </source>
</evidence>
<dbReference type="Pfam" id="PF03442">
    <property type="entry name" value="CBM_X2"/>
    <property type="match status" value="1"/>
</dbReference>
<dbReference type="InterPro" id="IPR005102">
    <property type="entry name" value="Carbo-bd_X2"/>
</dbReference>
<dbReference type="Pfam" id="PF00150">
    <property type="entry name" value="Cellulase"/>
    <property type="match status" value="1"/>
</dbReference>
<dbReference type="InterPro" id="IPR051941">
    <property type="entry name" value="BG_Antigen-Binding_Lectin"/>
</dbReference>
<evidence type="ECO:0000256" key="1">
    <source>
        <dbReference type="ARBA" id="ARBA00000966"/>
    </source>
</evidence>
<evidence type="ECO:0000256" key="9">
    <source>
        <dbReference type="RuleBase" id="RU361153"/>
    </source>
</evidence>
<dbReference type="PROSITE" id="PS00018">
    <property type="entry name" value="EF_HAND_1"/>
    <property type="match status" value="1"/>
</dbReference>
<organism evidence="11 12">
    <name type="scientific">Ruminiclostridium herbifermentans</name>
    <dbReference type="NCBI Taxonomy" id="2488810"/>
    <lineage>
        <taxon>Bacteria</taxon>
        <taxon>Bacillati</taxon>
        <taxon>Bacillota</taxon>
        <taxon>Clostridia</taxon>
        <taxon>Eubacteriales</taxon>
        <taxon>Oscillospiraceae</taxon>
        <taxon>Ruminiclostridium</taxon>
    </lineage>
</organism>
<reference evidence="11 12" key="1">
    <citation type="submission" date="2020-09" db="EMBL/GenBank/DDBJ databases">
        <title>Characterization and genome sequencing of Ruminiclostridium sp. nov. MA18.</title>
        <authorList>
            <person name="Rettenmaier R."/>
            <person name="Kowollik M.-L."/>
            <person name="Liebl W."/>
            <person name="Zverlov V."/>
        </authorList>
    </citation>
    <scope>NUCLEOTIDE SEQUENCE [LARGE SCALE GENOMIC DNA]</scope>
    <source>
        <strain evidence="11 12">MA18</strain>
    </source>
</reference>
<dbReference type="CDD" id="cd14256">
    <property type="entry name" value="Dockerin_I"/>
    <property type="match status" value="1"/>
</dbReference>
<evidence type="ECO:0000256" key="8">
    <source>
        <dbReference type="ARBA" id="ARBA00023326"/>
    </source>
</evidence>
<dbReference type="RefSeq" id="WP_137696812.1">
    <property type="nucleotide sequence ID" value="NZ_CP061336.1"/>
</dbReference>
<dbReference type="InterPro" id="IPR018247">
    <property type="entry name" value="EF_Hand_1_Ca_BS"/>
</dbReference>
<dbReference type="InterPro" id="IPR016134">
    <property type="entry name" value="Dockerin_dom"/>
</dbReference>
<dbReference type="InterPro" id="IPR036439">
    <property type="entry name" value="Dockerin_dom_sf"/>
</dbReference>
<evidence type="ECO:0000256" key="7">
    <source>
        <dbReference type="ARBA" id="ARBA00023295"/>
    </source>
</evidence>
<dbReference type="InterPro" id="IPR000421">
    <property type="entry name" value="FA58C"/>
</dbReference>
<dbReference type="PANTHER" id="PTHR45713:SF6">
    <property type="entry name" value="F5_8 TYPE C DOMAIN-CONTAINING PROTEIN"/>
    <property type="match status" value="1"/>
</dbReference>
<dbReference type="InterPro" id="IPR008979">
    <property type="entry name" value="Galactose-bd-like_sf"/>
</dbReference>
<evidence type="ECO:0000313" key="11">
    <source>
        <dbReference type="EMBL" id="QNU66064.1"/>
    </source>
</evidence>
<dbReference type="Gene3D" id="2.60.40.10">
    <property type="entry name" value="Immunoglobulins"/>
    <property type="match status" value="1"/>
</dbReference>